<dbReference type="OrthoDB" id="10569057at2759"/>
<gene>
    <name evidence="1" type="ORF">X975_27078</name>
</gene>
<sequence length="73" mass="8336">MNRYATIAGPIENPMFKKAMFVPYRYISAGIPINVIAEKYVAIREKATGSMDMSLPARRYSSLVFCLFPENRK</sequence>
<dbReference type="AlphaFoldDB" id="A0A087T3P9"/>
<dbReference type="Proteomes" id="UP000054359">
    <property type="component" value="Unassembled WGS sequence"/>
</dbReference>
<accession>A0A087T3P9</accession>
<evidence type="ECO:0000313" key="2">
    <source>
        <dbReference type="Proteomes" id="UP000054359"/>
    </source>
</evidence>
<protein>
    <submittedName>
        <fullName evidence="1">Uncharacterized protein</fullName>
    </submittedName>
</protein>
<evidence type="ECO:0000313" key="1">
    <source>
        <dbReference type="EMBL" id="KFM59738.1"/>
    </source>
</evidence>
<organism evidence="1 2">
    <name type="scientific">Stegodyphus mimosarum</name>
    <name type="common">African social velvet spider</name>
    <dbReference type="NCBI Taxonomy" id="407821"/>
    <lineage>
        <taxon>Eukaryota</taxon>
        <taxon>Metazoa</taxon>
        <taxon>Ecdysozoa</taxon>
        <taxon>Arthropoda</taxon>
        <taxon>Chelicerata</taxon>
        <taxon>Arachnida</taxon>
        <taxon>Araneae</taxon>
        <taxon>Araneomorphae</taxon>
        <taxon>Entelegynae</taxon>
        <taxon>Eresoidea</taxon>
        <taxon>Eresidae</taxon>
        <taxon>Stegodyphus</taxon>
    </lineage>
</organism>
<dbReference type="EMBL" id="KK113264">
    <property type="protein sequence ID" value="KFM59738.1"/>
    <property type="molecule type" value="Genomic_DNA"/>
</dbReference>
<keyword evidence="2" id="KW-1185">Reference proteome</keyword>
<proteinExistence type="predicted"/>
<feature type="non-terminal residue" evidence="1">
    <location>
        <position position="73"/>
    </location>
</feature>
<reference evidence="1 2" key="1">
    <citation type="submission" date="2013-11" db="EMBL/GenBank/DDBJ databases">
        <title>Genome sequencing of Stegodyphus mimosarum.</title>
        <authorList>
            <person name="Bechsgaard J."/>
        </authorList>
    </citation>
    <scope>NUCLEOTIDE SEQUENCE [LARGE SCALE GENOMIC DNA]</scope>
</reference>
<name>A0A087T3P9_STEMI</name>